<evidence type="ECO:0000313" key="3">
    <source>
        <dbReference type="Proteomes" id="UP000029121"/>
    </source>
</evidence>
<evidence type="ECO:0008006" key="4">
    <source>
        <dbReference type="Google" id="ProtNLM"/>
    </source>
</evidence>
<reference evidence="3" key="1">
    <citation type="journal article" date="2013" name="Nat. Genet.">
        <title>The Capsella rubella genome and the genomic consequences of rapid mating system evolution.</title>
        <authorList>
            <person name="Slotte T."/>
            <person name="Hazzouri K.M."/>
            <person name="Agren J.A."/>
            <person name="Koenig D."/>
            <person name="Maumus F."/>
            <person name="Guo Y.L."/>
            <person name="Steige K."/>
            <person name="Platts A.E."/>
            <person name="Escobar J.S."/>
            <person name="Newman L.K."/>
            <person name="Wang W."/>
            <person name="Mandakova T."/>
            <person name="Vello E."/>
            <person name="Smith L.M."/>
            <person name="Henz S.R."/>
            <person name="Steffen J."/>
            <person name="Takuno S."/>
            <person name="Brandvain Y."/>
            <person name="Coop G."/>
            <person name="Andolfatto P."/>
            <person name="Hu T.T."/>
            <person name="Blanchette M."/>
            <person name="Clark R.M."/>
            <person name="Quesneville H."/>
            <person name="Nordborg M."/>
            <person name="Gaut B.S."/>
            <person name="Lysak M.A."/>
            <person name="Jenkins J."/>
            <person name="Grimwood J."/>
            <person name="Chapman J."/>
            <person name="Prochnik S."/>
            <person name="Shu S."/>
            <person name="Rokhsar D."/>
            <person name="Schmutz J."/>
            <person name="Weigel D."/>
            <person name="Wright S.I."/>
        </authorList>
    </citation>
    <scope>NUCLEOTIDE SEQUENCE [LARGE SCALE GENOMIC DNA]</scope>
    <source>
        <strain evidence="3">cv. Monte Gargano</strain>
    </source>
</reference>
<feature type="compositionally biased region" description="Polar residues" evidence="1">
    <location>
        <begin position="110"/>
        <end position="132"/>
    </location>
</feature>
<protein>
    <recommendedName>
        <fullName evidence="4">ENT domain-containing protein</fullName>
    </recommendedName>
</protein>
<dbReference type="EMBL" id="KB870809">
    <property type="protein sequence ID" value="EOA25352.1"/>
    <property type="molecule type" value="Genomic_DNA"/>
</dbReference>
<name>R0FRT9_9BRAS</name>
<accession>R0FRT9</accession>
<sequence length="152" mass="16960">MSSLSDTNLKKLQQKAYETLLVALDAEAESSRIDDVKELLNIEKKITPEKLQKKRTKAYEALLLASSQDNSASSSDNAVLARWRSELHISEGVHLECKNRVRNRMLPPVQSTQNNVLPPVQSTVGSSGSNDVASPAIRRIGEYKFRFPLPKK</sequence>
<keyword evidence="3" id="KW-1185">Reference proteome</keyword>
<evidence type="ECO:0000256" key="1">
    <source>
        <dbReference type="SAM" id="MobiDB-lite"/>
    </source>
</evidence>
<dbReference type="Proteomes" id="UP000029121">
    <property type="component" value="Unassembled WGS sequence"/>
</dbReference>
<dbReference type="STRING" id="81985.R0FRT9"/>
<proteinExistence type="predicted"/>
<feature type="region of interest" description="Disordered" evidence="1">
    <location>
        <begin position="110"/>
        <end position="133"/>
    </location>
</feature>
<gene>
    <name evidence="2" type="ORF">CARUB_v10018675mg</name>
</gene>
<dbReference type="AlphaFoldDB" id="R0FRT9"/>
<organism evidence="2 3">
    <name type="scientific">Capsella rubella</name>
    <dbReference type="NCBI Taxonomy" id="81985"/>
    <lineage>
        <taxon>Eukaryota</taxon>
        <taxon>Viridiplantae</taxon>
        <taxon>Streptophyta</taxon>
        <taxon>Embryophyta</taxon>
        <taxon>Tracheophyta</taxon>
        <taxon>Spermatophyta</taxon>
        <taxon>Magnoliopsida</taxon>
        <taxon>eudicotyledons</taxon>
        <taxon>Gunneridae</taxon>
        <taxon>Pentapetalae</taxon>
        <taxon>rosids</taxon>
        <taxon>malvids</taxon>
        <taxon>Brassicales</taxon>
        <taxon>Brassicaceae</taxon>
        <taxon>Camelineae</taxon>
        <taxon>Capsella</taxon>
    </lineage>
</organism>
<evidence type="ECO:0000313" key="2">
    <source>
        <dbReference type="EMBL" id="EOA25352.1"/>
    </source>
</evidence>